<reference evidence="4" key="1">
    <citation type="submission" date="2016-06" db="UniProtKB">
        <authorList>
            <consortium name="WormBaseParasite"/>
        </authorList>
    </citation>
    <scope>IDENTIFICATION</scope>
</reference>
<protein>
    <submittedName>
        <fullName evidence="2 4">Uncharacterized protein</fullName>
    </submittedName>
</protein>
<evidence type="ECO:0000313" key="4">
    <source>
        <dbReference type="WBParaSite" id="GPUH_0001833001-mRNA-1"/>
    </source>
</evidence>
<evidence type="ECO:0000313" key="3">
    <source>
        <dbReference type="Proteomes" id="UP000271098"/>
    </source>
</evidence>
<evidence type="ECO:0000256" key="1">
    <source>
        <dbReference type="SAM" id="MobiDB-lite"/>
    </source>
</evidence>
<feature type="region of interest" description="Disordered" evidence="1">
    <location>
        <begin position="114"/>
        <end position="150"/>
    </location>
</feature>
<keyword evidence="3" id="KW-1185">Reference proteome</keyword>
<proteinExistence type="predicted"/>
<feature type="compositionally biased region" description="Polar residues" evidence="1">
    <location>
        <begin position="120"/>
        <end position="130"/>
    </location>
</feature>
<organism evidence="4">
    <name type="scientific">Gongylonema pulchrum</name>
    <dbReference type="NCBI Taxonomy" id="637853"/>
    <lineage>
        <taxon>Eukaryota</taxon>
        <taxon>Metazoa</taxon>
        <taxon>Ecdysozoa</taxon>
        <taxon>Nematoda</taxon>
        <taxon>Chromadorea</taxon>
        <taxon>Rhabditida</taxon>
        <taxon>Spirurina</taxon>
        <taxon>Spiruromorpha</taxon>
        <taxon>Spiruroidea</taxon>
        <taxon>Gongylonematidae</taxon>
        <taxon>Gongylonema</taxon>
    </lineage>
</organism>
<reference evidence="2 3" key="2">
    <citation type="submission" date="2018-11" db="EMBL/GenBank/DDBJ databases">
        <authorList>
            <consortium name="Pathogen Informatics"/>
        </authorList>
    </citation>
    <scope>NUCLEOTIDE SEQUENCE [LARGE SCALE GENOMIC DNA]</scope>
</reference>
<evidence type="ECO:0000313" key="2">
    <source>
        <dbReference type="EMBL" id="VDN31463.1"/>
    </source>
</evidence>
<accession>A0A183EBG4</accession>
<dbReference type="EMBL" id="UYRT01086535">
    <property type="protein sequence ID" value="VDN31463.1"/>
    <property type="molecule type" value="Genomic_DNA"/>
</dbReference>
<dbReference type="Proteomes" id="UP000271098">
    <property type="component" value="Unassembled WGS sequence"/>
</dbReference>
<dbReference type="AlphaFoldDB" id="A0A183EBG4"/>
<dbReference type="WBParaSite" id="GPUH_0001833001-mRNA-1">
    <property type="protein sequence ID" value="GPUH_0001833001-mRNA-1"/>
    <property type="gene ID" value="GPUH_0001833001"/>
</dbReference>
<sequence>MLGRLSNISHMDQCSRRSSLMRHLLVQRVISSDHTAGFQHARPSIQHQPHGPVFKVTRFGPTNHQGVDAGLGYHPLTAPQLYAPLQLSVFLNVVACPTNWSEILKKLAEMVPDTDEARKQQNGAGAQNSVPHKPVNNTDDDLHDECMYRR</sequence>
<name>A0A183EBG4_9BILA</name>
<gene>
    <name evidence="2" type="ORF">GPUH_LOCUS18304</name>
</gene>
<dbReference type="OrthoDB" id="19928at2759"/>